<dbReference type="Gene3D" id="4.10.280.10">
    <property type="entry name" value="Helix-loop-helix DNA-binding domain"/>
    <property type="match status" value="1"/>
</dbReference>
<evidence type="ECO:0000256" key="1">
    <source>
        <dbReference type="ARBA" id="ARBA00004123"/>
    </source>
</evidence>
<keyword evidence="2" id="KW-0805">Transcription regulation</keyword>
<dbReference type="GO" id="GO:0000785">
    <property type="term" value="C:chromatin"/>
    <property type="evidence" value="ECO:0007669"/>
    <property type="project" value="TreeGrafter"/>
</dbReference>
<dbReference type="InterPro" id="IPR011598">
    <property type="entry name" value="bHLH_dom"/>
</dbReference>
<feature type="compositionally biased region" description="Low complexity" evidence="6">
    <location>
        <begin position="232"/>
        <end position="252"/>
    </location>
</feature>
<dbReference type="AlphaFoldDB" id="A0A8S1C155"/>
<keyword evidence="4" id="KW-0804">Transcription</keyword>
<dbReference type="SMART" id="SM00353">
    <property type="entry name" value="HLH"/>
    <property type="match status" value="1"/>
</dbReference>
<reference evidence="8 9" key="1">
    <citation type="submission" date="2020-04" db="EMBL/GenBank/DDBJ databases">
        <authorList>
            <person name="Alioto T."/>
            <person name="Alioto T."/>
            <person name="Gomez Garrido J."/>
        </authorList>
    </citation>
    <scope>NUCLEOTIDE SEQUENCE [LARGE SCALE GENOMIC DNA]</scope>
</reference>
<dbReference type="PANTHER" id="PTHR11793">
    <property type="entry name" value="BASIC HELIX-LOOP-HELIX TRANSCRIPTION FACTOR"/>
    <property type="match status" value="1"/>
</dbReference>
<evidence type="ECO:0000313" key="8">
    <source>
        <dbReference type="EMBL" id="CAB3365618.1"/>
    </source>
</evidence>
<dbReference type="FunFam" id="4.10.280.10:FF:000001">
    <property type="entry name" value="Putative transcription factor 12"/>
    <property type="match status" value="1"/>
</dbReference>
<feature type="region of interest" description="Disordered" evidence="6">
    <location>
        <begin position="424"/>
        <end position="554"/>
    </location>
</feature>
<evidence type="ECO:0000256" key="4">
    <source>
        <dbReference type="ARBA" id="ARBA00023163"/>
    </source>
</evidence>
<evidence type="ECO:0000256" key="6">
    <source>
        <dbReference type="SAM" id="MobiDB-lite"/>
    </source>
</evidence>
<dbReference type="Proteomes" id="UP000494165">
    <property type="component" value="Unassembled WGS sequence"/>
</dbReference>
<evidence type="ECO:0000256" key="3">
    <source>
        <dbReference type="ARBA" id="ARBA00023125"/>
    </source>
</evidence>
<organism evidence="8 9">
    <name type="scientific">Cloeon dipterum</name>
    <dbReference type="NCBI Taxonomy" id="197152"/>
    <lineage>
        <taxon>Eukaryota</taxon>
        <taxon>Metazoa</taxon>
        <taxon>Ecdysozoa</taxon>
        <taxon>Arthropoda</taxon>
        <taxon>Hexapoda</taxon>
        <taxon>Insecta</taxon>
        <taxon>Pterygota</taxon>
        <taxon>Palaeoptera</taxon>
        <taxon>Ephemeroptera</taxon>
        <taxon>Pisciforma</taxon>
        <taxon>Baetidae</taxon>
        <taxon>Cloeon</taxon>
    </lineage>
</organism>
<feature type="domain" description="BHLH" evidence="7">
    <location>
        <begin position="545"/>
        <end position="598"/>
    </location>
</feature>
<dbReference type="PROSITE" id="PS50888">
    <property type="entry name" value="BHLH"/>
    <property type="match status" value="1"/>
</dbReference>
<dbReference type="GO" id="GO:0005634">
    <property type="term" value="C:nucleus"/>
    <property type="evidence" value="ECO:0007669"/>
    <property type="project" value="UniProtKB-SubCell"/>
</dbReference>
<name>A0A8S1C155_9INSE</name>
<keyword evidence="9" id="KW-1185">Reference proteome</keyword>
<feature type="region of interest" description="Disordered" evidence="6">
    <location>
        <begin position="81"/>
        <end position="125"/>
    </location>
</feature>
<keyword evidence="5" id="KW-0539">Nucleus</keyword>
<feature type="compositionally biased region" description="Low complexity" evidence="6">
    <location>
        <begin position="291"/>
        <end position="303"/>
    </location>
</feature>
<dbReference type="GO" id="GO:0000978">
    <property type="term" value="F:RNA polymerase II cis-regulatory region sequence-specific DNA binding"/>
    <property type="evidence" value="ECO:0007669"/>
    <property type="project" value="TreeGrafter"/>
</dbReference>
<dbReference type="GO" id="GO:0005667">
    <property type="term" value="C:transcription regulator complex"/>
    <property type="evidence" value="ECO:0007669"/>
    <property type="project" value="TreeGrafter"/>
</dbReference>
<dbReference type="CDD" id="cd11467">
    <property type="entry name" value="bHLH_E-protein_Da_like"/>
    <property type="match status" value="1"/>
</dbReference>
<comment type="caution">
    <text evidence="8">The sequence shown here is derived from an EMBL/GenBank/DDBJ whole genome shotgun (WGS) entry which is preliminary data.</text>
</comment>
<feature type="compositionally biased region" description="Pro residues" evidence="6">
    <location>
        <begin position="304"/>
        <end position="325"/>
    </location>
</feature>
<comment type="subcellular location">
    <subcellularLocation>
        <location evidence="1">Nucleus</location>
    </subcellularLocation>
</comment>
<dbReference type="GO" id="GO:0046983">
    <property type="term" value="F:protein dimerization activity"/>
    <property type="evidence" value="ECO:0007669"/>
    <property type="project" value="InterPro"/>
</dbReference>
<evidence type="ECO:0000256" key="5">
    <source>
        <dbReference type="ARBA" id="ARBA00023242"/>
    </source>
</evidence>
<dbReference type="OrthoDB" id="10034090at2759"/>
<feature type="region of interest" description="Disordered" evidence="6">
    <location>
        <begin position="289"/>
        <end position="331"/>
    </location>
</feature>
<dbReference type="InterPro" id="IPR051098">
    <property type="entry name" value="NeuroDiff_E-box_TFs"/>
</dbReference>
<evidence type="ECO:0000313" key="9">
    <source>
        <dbReference type="Proteomes" id="UP000494165"/>
    </source>
</evidence>
<sequence>MPINLLFRIECFYLNYELSLFKKISHIFFLKKRQAQNLIFPVLFQAYLGNYPGSTGGAPGEGFSPETPYLNYANAARRPGAPAGVAKRKKESLDPADGGGEITAQPHWYGSDEFGQESPRYTPPKSNANIFQDHYFLEASAGAPGHTDHWAGPTPASAYGYGTPAGPMGPACPTAPNLAQAVTYSSAMHLTEHMGYGTMSPSQQQQDSSTLINTSLPPMSSFRGPASGGAPPGAAGPSATPAAATPAGAAVPTPSPFAGATGGSPVAPPPPQTSGETINKALASIYPADQSASSYSSNPSTPVSSPPPLTNANGPWPPSQGPNPSSPHFISDRSNLAMAQTGQRRFDDALGVLTTQTHAENGLLQGTNMDDALNVLRNHAEIQDMVSGAPEMVHAALVATISANGGGPHQTASHSNGIRLSGYHMEHLSSPHPGTPGSALPSAAPTAGLNPVGANYAPLNSDTDGNIKIERLSTKKRKLEPPPDSTDSKPSSSDHGLNVLPGPNSTSSTAGGGKGSKRTRSISVNSCSSADEDEDPATKAQREKERRQANNARERIRIRDINEALKELGRMCMQHLKTDKPQTKLGILNMAVDVIVQLEQQVRERNLNPKAACLKRREEEKADDGPKMAAHHMGHPPHMAQPFGAMPAEILENFQQIMESEVLSGSGR</sequence>
<evidence type="ECO:0000259" key="7">
    <source>
        <dbReference type="PROSITE" id="PS50888"/>
    </source>
</evidence>
<dbReference type="GO" id="GO:0000981">
    <property type="term" value="F:DNA-binding transcription factor activity, RNA polymerase II-specific"/>
    <property type="evidence" value="ECO:0007669"/>
    <property type="project" value="TreeGrafter"/>
</dbReference>
<dbReference type="Pfam" id="PF00010">
    <property type="entry name" value="HLH"/>
    <property type="match status" value="1"/>
</dbReference>
<evidence type="ECO:0000256" key="2">
    <source>
        <dbReference type="ARBA" id="ARBA00023015"/>
    </source>
</evidence>
<protein>
    <recommendedName>
        <fullName evidence="7">BHLH domain-containing protein</fullName>
    </recommendedName>
</protein>
<accession>A0A8S1C155</accession>
<feature type="compositionally biased region" description="Polar residues" evidence="6">
    <location>
        <begin position="199"/>
        <end position="218"/>
    </location>
</feature>
<gene>
    <name evidence="8" type="ORF">CLODIP_2_CD05518</name>
</gene>
<dbReference type="SUPFAM" id="SSF47459">
    <property type="entry name" value="HLH, helix-loop-helix DNA-binding domain"/>
    <property type="match status" value="1"/>
</dbReference>
<dbReference type="EMBL" id="CADEPI010000021">
    <property type="protein sequence ID" value="CAB3365618.1"/>
    <property type="molecule type" value="Genomic_DNA"/>
</dbReference>
<feature type="region of interest" description="Disordered" evidence="6">
    <location>
        <begin position="195"/>
        <end position="277"/>
    </location>
</feature>
<dbReference type="InterPro" id="IPR036638">
    <property type="entry name" value="HLH_DNA-bd_sf"/>
</dbReference>
<keyword evidence="3" id="KW-0238">DNA-binding</keyword>
<feature type="compositionally biased region" description="Basic and acidic residues" evidence="6">
    <location>
        <begin position="536"/>
        <end position="554"/>
    </location>
</feature>
<dbReference type="PANTHER" id="PTHR11793:SF13">
    <property type="entry name" value="PROTEIN DAUGHTERLESS"/>
    <property type="match status" value="1"/>
</dbReference>
<proteinExistence type="predicted"/>